<sequence length="78" mass="8406">MRPLTVYSAPWCGHCHRLKAALTRAEIPFVEVDVDQTPGAIEVITDLGGGSWLIPTVLLPDGSALVNPSLREIEARLA</sequence>
<name>A0ABV5T9D1_9ACTN</name>
<dbReference type="Gene3D" id="3.40.30.10">
    <property type="entry name" value="Glutaredoxin"/>
    <property type="match status" value="1"/>
</dbReference>
<evidence type="ECO:0000313" key="3">
    <source>
        <dbReference type="Proteomes" id="UP001589610"/>
    </source>
</evidence>
<dbReference type="PROSITE" id="PS51354">
    <property type="entry name" value="GLUTAREDOXIN_2"/>
    <property type="match status" value="1"/>
</dbReference>
<feature type="domain" description="Glutaredoxin" evidence="1">
    <location>
        <begin position="5"/>
        <end position="55"/>
    </location>
</feature>
<accession>A0ABV5T9D1</accession>
<proteinExistence type="predicted"/>
<dbReference type="SUPFAM" id="SSF52833">
    <property type="entry name" value="Thioredoxin-like"/>
    <property type="match status" value="1"/>
</dbReference>
<dbReference type="EMBL" id="JBHMBS010000002">
    <property type="protein sequence ID" value="MFB9674725.1"/>
    <property type="molecule type" value="Genomic_DNA"/>
</dbReference>
<organism evidence="2 3">
    <name type="scientific">Streptosporangium vulgare</name>
    <dbReference type="NCBI Taxonomy" id="46190"/>
    <lineage>
        <taxon>Bacteria</taxon>
        <taxon>Bacillati</taxon>
        <taxon>Actinomycetota</taxon>
        <taxon>Actinomycetes</taxon>
        <taxon>Streptosporangiales</taxon>
        <taxon>Streptosporangiaceae</taxon>
        <taxon>Streptosporangium</taxon>
    </lineage>
</organism>
<dbReference type="Proteomes" id="UP001589610">
    <property type="component" value="Unassembled WGS sequence"/>
</dbReference>
<evidence type="ECO:0000313" key="2">
    <source>
        <dbReference type="EMBL" id="MFB9674725.1"/>
    </source>
</evidence>
<dbReference type="RefSeq" id="WP_386154403.1">
    <property type="nucleotide sequence ID" value="NZ_JBHMBS010000002.1"/>
</dbReference>
<dbReference type="CDD" id="cd02976">
    <property type="entry name" value="NrdH"/>
    <property type="match status" value="1"/>
</dbReference>
<dbReference type="Pfam" id="PF00462">
    <property type="entry name" value="Glutaredoxin"/>
    <property type="match status" value="1"/>
</dbReference>
<comment type="caution">
    <text evidence="2">The sequence shown here is derived from an EMBL/GenBank/DDBJ whole genome shotgun (WGS) entry which is preliminary data.</text>
</comment>
<dbReference type="InterPro" id="IPR002109">
    <property type="entry name" value="Glutaredoxin"/>
</dbReference>
<evidence type="ECO:0000259" key="1">
    <source>
        <dbReference type="Pfam" id="PF00462"/>
    </source>
</evidence>
<dbReference type="InterPro" id="IPR036249">
    <property type="entry name" value="Thioredoxin-like_sf"/>
</dbReference>
<reference evidence="2 3" key="1">
    <citation type="submission" date="2024-09" db="EMBL/GenBank/DDBJ databases">
        <authorList>
            <person name="Sun Q."/>
            <person name="Mori K."/>
        </authorList>
    </citation>
    <scope>NUCLEOTIDE SEQUENCE [LARGE SCALE GENOMIC DNA]</scope>
    <source>
        <strain evidence="2 3">JCM 3028</strain>
    </source>
</reference>
<keyword evidence="3" id="KW-1185">Reference proteome</keyword>
<protein>
    <submittedName>
        <fullName evidence="2">Glutaredoxin family protein</fullName>
    </submittedName>
</protein>
<gene>
    <name evidence="2" type="ORF">ACFFRH_04420</name>
</gene>